<name>A0ABN9Y082_9DINO</name>
<comment type="catalytic activity">
    <reaction evidence="11">
        <text>a ubiquinone + NADH + H(+) = a ubiquinol + NAD(+)</text>
        <dbReference type="Rhea" id="RHEA:23152"/>
        <dbReference type="Rhea" id="RHEA-COMP:9565"/>
        <dbReference type="Rhea" id="RHEA-COMP:9566"/>
        <dbReference type="ChEBI" id="CHEBI:15378"/>
        <dbReference type="ChEBI" id="CHEBI:16389"/>
        <dbReference type="ChEBI" id="CHEBI:17976"/>
        <dbReference type="ChEBI" id="CHEBI:57540"/>
        <dbReference type="ChEBI" id="CHEBI:57945"/>
    </reaction>
</comment>
<dbReference type="SUPFAM" id="SSF47473">
    <property type="entry name" value="EF-hand"/>
    <property type="match status" value="1"/>
</dbReference>
<dbReference type="SUPFAM" id="SSF51905">
    <property type="entry name" value="FAD/NAD(P)-binding domain"/>
    <property type="match status" value="2"/>
</dbReference>
<dbReference type="Pfam" id="PF22366">
    <property type="entry name" value="NDH2_C"/>
    <property type="match status" value="1"/>
</dbReference>
<comment type="catalytic activity">
    <reaction evidence="10">
        <text>a quinone + NADH + H(+) = a quinol + NAD(+)</text>
        <dbReference type="Rhea" id="RHEA:46160"/>
        <dbReference type="ChEBI" id="CHEBI:15378"/>
        <dbReference type="ChEBI" id="CHEBI:24646"/>
        <dbReference type="ChEBI" id="CHEBI:57540"/>
        <dbReference type="ChEBI" id="CHEBI:57945"/>
        <dbReference type="ChEBI" id="CHEBI:132124"/>
        <dbReference type="EC" id="1.6.5.9"/>
    </reaction>
</comment>
<feature type="compositionally biased region" description="Polar residues" evidence="12">
    <location>
        <begin position="39"/>
        <end position="56"/>
    </location>
</feature>
<dbReference type="SMART" id="SM00054">
    <property type="entry name" value="EFh"/>
    <property type="match status" value="2"/>
</dbReference>
<evidence type="ECO:0000256" key="8">
    <source>
        <dbReference type="ARBA" id="ARBA00023002"/>
    </source>
</evidence>
<dbReference type="PROSITE" id="PS00018">
    <property type="entry name" value="EF_HAND_1"/>
    <property type="match status" value="1"/>
</dbReference>
<dbReference type="PANTHER" id="PTHR43706:SF47">
    <property type="entry name" value="EXTERNAL NADH-UBIQUINONE OXIDOREDUCTASE 1, MITOCHONDRIAL-RELATED"/>
    <property type="match status" value="1"/>
</dbReference>
<dbReference type="EC" id="1.6.5.9" evidence="3"/>
<keyword evidence="6" id="KW-0106">Calcium</keyword>
<dbReference type="PRINTS" id="PR00368">
    <property type="entry name" value="FADPNR"/>
</dbReference>
<proteinExistence type="inferred from homology"/>
<evidence type="ECO:0000313" key="15">
    <source>
        <dbReference type="Proteomes" id="UP001189429"/>
    </source>
</evidence>
<dbReference type="Gene3D" id="3.50.50.100">
    <property type="match status" value="2"/>
</dbReference>
<dbReference type="InterPro" id="IPR018247">
    <property type="entry name" value="EF_Hand_1_Ca_BS"/>
</dbReference>
<evidence type="ECO:0000256" key="4">
    <source>
        <dbReference type="ARBA" id="ARBA00022630"/>
    </source>
</evidence>
<dbReference type="InterPro" id="IPR011992">
    <property type="entry name" value="EF-hand-dom_pair"/>
</dbReference>
<feature type="domain" description="EF-hand" evidence="13">
    <location>
        <begin position="477"/>
        <end position="512"/>
    </location>
</feature>
<evidence type="ECO:0000256" key="7">
    <source>
        <dbReference type="ARBA" id="ARBA00022946"/>
    </source>
</evidence>
<keyword evidence="7" id="KW-0809">Transit peptide</keyword>
<dbReference type="Proteomes" id="UP001189429">
    <property type="component" value="Unassembled WGS sequence"/>
</dbReference>
<gene>
    <name evidence="14" type="ORF">PCOR1329_LOCUS81393</name>
</gene>
<evidence type="ECO:0000256" key="10">
    <source>
        <dbReference type="ARBA" id="ARBA00047599"/>
    </source>
</evidence>
<keyword evidence="5" id="KW-0274">FAD</keyword>
<dbReference type="PROSITE" id="PS50222">
    <property type="entry name" value="EF_HAND_2"/>
    <property type="match status" value="2"/>
</dbReference>
<keyword evidence="4" id="KW-0285">Flavoprotein</keyword>
<reference evidence="14" key="1">
    <citation type="submission" date="2023-10" db="EMBL/GenBank/DDBJ databases">
        <authorList>
            <person name="Chen Y."/>
            <person name="Shah S."/>
            <person name="Dougan E. K."/>
            <person name="Thang M."/>
            <person name="Chan C."/>
        </authorList>
    </citation>
    <scope>NUCLEOTIDE SEQUENCE [LARGE SCALE GENOMIC DNA]</scope>
</reference>
<feature type="domain" description="EF-hand" evidence="13">
    <location>
        <begin position="573"/>
        <end position="608"/>
    </location>
</feature>
<protein>
    <recommendedName>
        <fullName evidence="3">NADH:ubiquinone reductase (non-electrogenic)</fullName>
        <ecNumber evidence="3">1.6.5.9</ecNumber>
    </recommendedName>
</protein>
<evidence type="ECO:0000259" key="13">
    <source>
        <dbReference type="PROSITE" id="PS50222"/>
    </source>
</evidence>
<dbReference type="InterPro" id="IPR054585">
    <property type="entry name" value="NDH2-like_C"/>
</dbReference>
<evidence type="ECO:0000256" key="9">
    <source>
        <dbReference type="ARBA" id="ARBA00023027"/>
    </source>
</evidence>
<keyword evidence="8" id="KW-0560">Oxidoreductase</keyword>
<dbReference type="PANTHER" id="PTHR43706">
    <property type="entry name" value="NADH DEHYDROGENASE"/>
    <property type="match status" value="1"/>
</dbReference>
<keyword evidence="9" id="KW-0520">NAD</keyword>
<comment type="subcellular location">
    <subcellularLocation>
        <location evidence="1">Mitochondrion inner membrane</location>
        <topology evidence="1">Peripheral membrane protein</topology>
        <orientation evidence="1">Intermembrane side</orientation>
    </subcellularLocation>
</comment>
<dbReference type="EMBL" id="CAUYUJ010021614">
    <property type="protein sequence ID" value="CAK0905836.1"/>
    <property type="molecule type" value="Genomic_DNA"/>
</dbReference>
<dbReference type="InterPro" id="IPR045024">
    <property type="entry name" value="NDH-2"/>
</dbReference>
<organism evidence="14 15">
    <name type="scientific">Prorocentrum cordatum</name>
    <dbReference type="NCBI Taxonomy" id="2364126"/>
    <lineage>
        <taxon>Eukaryota</taxon>
        <taxon>Sar</taxon>
        <taxon>Alveolata</taxon>
        <taxon>Dinophyceae</taxon>
        <taxon>Prorocentrales</taxon>
        <taxon>Prorocentraceae</taxon>
        <taxon>Prorocentrum</taxon>
    </lineage>
</organism>
<evidence type="ECO:0000256" key="11">
    <source>
        <dbReference type="ARBA" id="ARBA00049010"/>
    </source>
</evidence>
<evidence type="ECO:0000256" key="6">
    <source>
        <dbReference type="ARBA" id="ARBA00022837"/>
    </source>
</evidence>
<dbReference type="Pfam" id="PF07992">
    <property type="entry name" value="Pyr_redox_2"/>
    <property type="match status" value="1"/>
</dbReference>
<dbReference type="InterPro" id="IPR036188">
    <property type="entry name" value="FAD/NAD-bd_sf"/>
</dbReference>
<comment type="similarity">
    <text evidence="2">Belongs to the NADH dehydrogenase family.</text>
</comment>
<dbReference type="InterPro" id="IPR023753">
    <property type="entry name" value="FAD/NAD-binding_dom"/>
</dbReference>
<evidence type="ECO:0000256" key="3">
    <source>
        <dbReference type="ARBA" id="ARBA00012637"/>
    </source>
</evidence>
<feature type="region of interest" description="Disordered" evidence="12">
    <location>
        <begin position="30"/>
        <end position="56"/>
    </location>
</feature>
<comment type="caution">
    <text evidence="14">The sequence shown here is derived from an EMBL/GenBank/DDBJ whole genome shotgun (WGS) entry which is preliminary data.</text>
</comment>
<keyword evidence="15" id="KW-1185">Reference proteome</keyword>
<evidence type="ECO:0000256" key="2">
    <source>
        <dbReference type="ARBA" id="ARBA00005272"/>
    </source>
</evidence>
<accession>A0ABN9Y082</accession>
<sequence length="721" mass="78101">MATLHVGRPQRLPGSPLAFTGLQSSAALAVRPAPGGTPQERQASSAEARPSPSQAVSAGIATAMGTIAGAACSRRQASYRGVGHVRREALATGAGAAAAVAAAAAIAQKGLEKPKGKLRHKSGMRPKVVVLGSGWGAATFLKGLEADEAQMYDITVVSPRNHFLYTPLLPTCSMGSVEERSIVTPMRRLISGKADFLEARCDSIDTVGKKVHCSRGISLENRVDVAFDRFPDKGGDGSTLTFTLDYDILVYAVGAQSSDFGCPGVKEHAYFFKEVSDARKVRERISDLFERAALPCISAEERDRLLSFVIVGGGPTGVEVAADLADFMAEDAGILYPTLVEHVKIRLINTGDTVLTTYDPEVSKKSMDVFKEKGVEVMSKVRVTKVTPDVVQMKSAADGTEIRIPYGCVVWAAGISENPLTAKLKESLIERNAGNTRNVSALMKPTRGIVTDEWMHVRGSSGSIFALGDACLVRHDRTVPFAKQLFEMGDTNGDGELDMSELRDLFKTAASQFPQLEAYSKYLDNAVELDQMNDPRIAALARTFQRGFDEEQKAFKKLVRLTKERVGDRTAPKPAEEVAADIAEIDYNHNEKLDFAEFRDLLDRVDKNLQGFPATAQVAAQQGSYLSKLFAKGCLDGTEESLTATQRDEDSFTYFHKGSLAYLGAGQAAFDVPIIGTITGPLAGLAWKFYETSAQLSWKNRALVGLNWVRTEVFGRDTSRF</sequence>
<evidence type="ECO:0000256" key="1">
    <source>
        <dbReference type="ARBA" id="ARBA00004137"/>
    </source>
</evidence>
<dbReference type="InterPro" id="IPR002048">
    <property type="entry name" value="EF_hand_dom"/>
</dbReference>
<evidence type="ECO:0000313" key="14">
    <source>
        <dbReference type="EMBL" id="CAK0905836.1"/>
    </source>
</evidence>
<evidence type="ECO:0000256" key="12">
    <source>
        <dbReference type="SAM" id="MobiDB-lite"/>
    </source>
</evidence>
<evidence type="ECO:0000256" key="5">
    <source>
        <dbReference type="ARBA" id="ARBA00022827"/>
    </source>
</evidence>